<name>A0A6P7GGI8_DIAVI</name>
<proteinExistence type="predicted"/>
<dbReference type="RefSeq" id="XP_028143040.1">
    <property type="nucleotide sequence ID" value="XM_028287239.1"/>
</dbReference>
<dbReference type="PANTHER" id="PTHR33562">
    <property type="entry name" value="ATILLA, ISOFORM B-RELATED-RELATED"/>
    <property type="match status" value="1"/>
</dbReference>
<feature type="chain" id="PRO_5027902433" evidence="9">
    <location>
        <begin position="23"/>
        <end position="180"/>
    </location>
</feature>
<evidence type="ECO:0000256" key="5">
    <source>
        <dbReference type="ARBA" id="ARBA00022989"/>
    </source>
</evidence>
<dbReference type="AlphaFoldDB" id="A0A6P7GGI8"/>
<evidence type="ECO:0000256" key="2">
    <source>
        <dbReference type="ARBA" id="ARBA00022622"/>
    </source>
</evidence>
<evidence type="ECO:0000313" key="10">
    <source>
        <dbReference type="EnsemblMetazoa" id="XP_028143040.1"/>
    </source>
</evidence>
<evidence type="ECO:0000313" key="12">
    <source>
        <dbReference type="RefSeq" id="XP_028143040.1"/>
    </source>
</evidence>
<keyword evidence="7" id="KW-0325">Glycoprotein</keyword>
<keyword evidence="8" id="KW-0449">Lipoprotein</keyword>
<gene>
    <name evidence="12" type="primary">LOC114336851</name>
</gene>
<keyword evidence="6" id="KW-0472">Membrane</keyword>
<dbReference type="EnsemblMetazoa" id="XM_028287239.2">
    <property type="protein sequence ID" value="XP_028143040.1"/>
    <property type="gene ID" value="LOC114336851"/>
</dbReference>
<organism evidence="12">
    <name type="scientific">Diabrotica virgifera virgifera</name>
    <name type="common">western corn rootworm</name>
    <dbReference type="NCBI Taxonomy" id="50390"/>
    <lineage>
        <taxon>Eukaryota</taxon>
        <taxon>Metazoa</taxon>
        <taxon>Ecdysozoa</taxon>
        <taxon>Arthropoda</taxon>
        <taxon>Hexapoda</taxon>
        <taxon>Insecta</taxon>
        <taxon>Pterygota</taxon>
        <taxon>Neoptera</taxon>
        <taxon>Endopterygota</taxon>
        <taxon>Coleoptera</taxon>
        <taxon>Polyphaga</taxon>
        <taxon>Cucujiformia</taxon>
        <taxon>Chrysomeloidea</taxon>
        <taxon>Chrysomelidae</taxon>
        <taxon>Galerucinae</taxon>
        <taxon>Diabroticina</taxon>
        <taxon>Diabroticites</taxon>
        <taxon>Diabrotica</taxon>
    </lineage>
</organism>
<keyword evidence="3" id="KW-0812">Transmembrane</keyword>
<dbReference type="PANTHER" id="PTHR33562:SF17">
    <property type="entry name" value="PROTEIN QUIVER"/>
    <property type="match status" value="1"/>
</dbReference>
<feature type="signal peptide" evidence="9">
    <location>
        <begin position="1"/>
        <end position="22"/>
    </location>
</feature>
<protein>
    <submittedName>
        <fullName evidence="12">Uncharacterized protein LOC114336851</fullName>
    </submittedName>
</protein>
<dbReference type="SUPFAM" id="SSF57302">
    <property type="entry name" value="Snake toxin-like"/>
    <property type="match status" value="1"/>
</dbReference>
<dbReference type="KEGG" id="dvv:114336851"/>
<dbReference type="InterPro" id="IPR031424">
    <property type="entry name" value="QVR-like"/>
</dbReference>
<evidence type="ECO:0000256" key="1">
    <source>
        <dbReference type="ARBA" id="ARBA00004589"/>
    </source>
</evidence>
<keyword evidence="5" id="KW-1133">Transmembrane helix</keyword>
<evidence type="ECO:0000256" key="4">
    <source>
        <dbReference type="ARBA" id="ARBA00022729"/>
    </source>
</evidence>
<evidence type="ECO:0000256" key="3">
    <source>
        <dbReference type="ARBA" id="ARBA00022692"/>
    </source>
</evidence>
<evidence type="ECO:0000256" key="8">
    <source>
        <dbReference type="ARBA" id="ARBA00023288"/>
    </source>
</evidence>
<keyword evidence="11" id="KW-1185">Reference proteome</keyword>
<evidence type="ECO:0000313" key="11">
    <source>
        <dbReference type="Proteomes" id="UP001652700"/>
    </source>
</evidence>
<comment type="subcellular location">
    <subcellularLocation>
        <location evidence="1">Membrane</location>
        <topology evidence="1">Lipid-anchor</topology>
        <topology evidence="1">GPI-anchor</topology>
    </subcellularLocation>
</comment>
<dbReference type="InterPro" id="IPR045860">
    <property type="entry name" value="Snake_toxin-like_sf"/>
</dbReference>
<dbReference type="FunCoup" id="A0A6P7GGI8">
    <property type="interactions" value="22"/>
</dbReference>
<dbReference type="GeneID" id="114336851"/>
<evidence type="ECO:0000256" key="6">
    <source>
        <dbReference type="ARBA" id="ARBA00023136"/>
    </source>
</evidence>
<keyword evidence="4 9" id="KW-0732">Signal</keyword>
<reference evidence="12" key="1">
    <citation type="submission" date="2025-04" db="UniProtKB">
        <authorList>
            <consortium name="RefSeq"/>
        </authorList>
    </citation>
    <scope>IDENTIFICATION</scope>
    <source>
        <tissue evidence="12">Whole insect</tissue>
    </source>
</reference>
<reference evidence="10" key="2">
    <citation type="submission" date="2025-05" db="UniProtKB">
        <authorList>
            <consortium name="EnsemblMetazoa"/>
        </authorList>
    </citation>
    <scope>IDENTIFICATION</scope>
</reference>
<evidence type="ECO:0000256" key="7">
    <source>
        <dbReference type="ARBA" id="ARBA00023180"/>
    </source>
</evidence>
<dbReference type="Pfam" id="PF17064">
    <property type="entry name" value="QVR"/>
    <property type="match status" value="1"/>
</dbReference>
<dbReference type="GO" id="GO:0098552">
    <property type="term" value="C:side of membrane"/>
    <property type="evidence" value="ECO:0007669"/>
    <property type="project" value="UniProtKB-KW"/>
</dbReference>
<dbReference type="GO" id="GO:0030431">
    <property type="term" value="P:sleep"/>
    <property type="evidence" value="ECO:0007669"/>
    <property type="project" value="InterPro"/>
</dbReference>
<dbReference type="OrthoDB" id="6083863at2759"/>
<dbReference type="InParanoid" id="A0A6P7GGI8"/>
<keyword evidence="2" id="KW-0336">GPI-anchor</keyword>
<sequence length="180" mass="20592">MFVGVLCKSVIVVLGFLLVCKAQEEYPYPIQTNLLYNKLDAEYGSILQCYDCNSEYDPRCGDPFNPYTIGMINCTDRNTPEHLLDPDDPEKKLRPTLCRKIVQRVEGKTRVIRGCGYIKDSHDDKQCFRRTGTKNVEVIHCSCTKSLCNAANTTKRSLENLVGLFSILIMYNALYRRLSF</sequence>
<dbReference type="GO" id="GO:0032222">
    <property type="term" value="P:regulation of synaptic transmission, cholinergic"/>
    <property type="evidence" value="ECO:0007669"/>
    <property type="project" value="InterPro"/>
</dbReference>
<dbReference type="Proteomes" id="UP001652700">
    <property type="component" value="Unplaced"/>
</dbReference>
<evidence type="ECO:0000256" key="9">
    <source>
        <dbReference type="SAM" id="SignalP"/>
    </source>
</evidence>
<dbReference type="InterPro" id="IPR050975">
    <property type="entry name" value="Sleep_regulator"/>
</dbReference>
<accession>A0A6P7GGI8</accession>